<dbReference type="Proteomes" id="UP000077248">
    <property type="component" value="Unassembled WGS sequence"/>
</dbReference>
<feature type="compositionally biased region" description="Basic and acidic residues" evidence="1">
    <location>
        <begin position="63"/>
        <end position="78"/>
    </location>
</feature>
<gene>
    <name evidence="2" type="ORF">CC77DRAFT_958644</name>
</gene>
<dbReference type="KEGG" id="aalt:CC77DRAFT_958644"/>
<feature type="region of interest" description="Disordered" evidence="1">
    <location>
        <begin position="43"/>
        <end position="89"/>
    </location>
</feature>
<dbReference type="EMBL" id="KV441474">
    <property type="protein sequence ID" value="OAG22458.1"/>
    <property type="molecule type" value="Genomic_DNA"/>
</dbReference>
<organism evidence="2 3">
    <name type="scientific">Alternaria alternata</name>
    <name type="common">Alternaria rot fungus</name>
    <name type="synonym">Torula alternata</name>
    <dbReference type="NCBI Taxonomy" id="5599"/>
    <lineage>
        <taxon>Eukaryota</taxon>
        <taxon>Fungi</taxon>
        <taxon>Dikarya</taxon>
        <taxon>Ascomycota</taxon>
        <taxon>Pezizomycotina</taxon>
        <taxon>Dothideomycetes</taxon>
        <taxon>Pleosporomycetidae</taxon>
        <taxon>Pleosporales</taxon>
        <taxon>Pleosporineae</taxon>
        <taxon>Pleosporaceae</taxon>
        <taxon>Alternaria</taxon>
        <taxon>Alternaria sect. Alternaria</taxon>
        <taxon>Alternaria alternata complex</taxon>
    </lineage>
</organism>
<protein>
    <submittedName>
        <fullName evidence="2">Uncharacterized protein</fullName>
    </submittedName>
</protein>
<dbReference type="AlphaFoldDB" id="A0A177DSP9"/>
<sequence>MHKVSRTSLASLVCPSAPFLAPRLLRTAAPAAVTLAQCPPSARPQRATYATAREGKGSAGKTGPKEGKGLIRKIDPKKGKSKSFPLRSPRLDPEEYETVRLVKKFREACDVRNVQLVMELYPTLLAAKVLNSYDTRRITQVLHVRIRNEHSPSKRDELFPFVQQLVSHLRQGTVEPHPFAFVHLFGIYKDAKRFDEGYALWEWLVQQDERYVSQAVYGAAIELMAYGRLKPLPLLEDLYNDGLKRFPGTFAEYHLSPDAIVPDRTQLTTISGIPTLLLQGILTARILARDWKRAYLALDTALRIYPTQTPPRYFELFMTERPISEGYTAFMLACRAGVAMRPTHVTALITKLRAAMGASQSIADRVMLLRAIANAMYGYLEAGETLEGIHVGSFLRAFELLLPEPIGGEDYVGEAAEMRDILAVTAHEIMSNLIQAGMPPELRSLQALISISGKLRLPSLLSATLQDIEAAGFELGPIERRTIITSAGLLKDKKLLEQYWLLVVSDAEANSAQIPFEDWITFTKACRRADHSDYFRSQLLKLPYAIDNNTERHIIQQIDMPETSALNHRYQYMSVKELTTELDALKTQMKDIETVVMSGQPLNLHASPLYMHLDPQHPSLGREEDLRSVYNELTTDPHQPPPPPATPDSPIQPAVSPTGIPLDDLRFQNWVTVHEMMDTAADYESDLRYAVDTAIKAGTPLKGTPELLRLRKEASTPRSRTDLSMIIKELRASRREDLKMFRNVASDDLYKTKITKHIAKDEGETAVAGEKGAQKIRKYVGLESYHDAPASLIRQVKVSDRKA</sequence>
<dbReference type="RefSeq" id="XP_018387879.1">
    <property type="nucleotide sequence ID" value="XM_018535551.1"/>
</dbReference>
<evidence type="ECO:0000256" key="1">
    <source>
        <dbReference type="SAM" id="MobiDB-lite"/>
    </source>
</evidence>
<evidence type="ECO:0000313" key="2">
    <source>
        <dbReference type="EMBL" id="OAG22458.1"/>
    </source>
</evidence>
<dbReference type="OMA" id="FAEYHLS"/>
<keyword evidence="3" id="KW-1185">Reference proteome</keyword>
<name>A0A177DSP9_ALTAL</name>
<feature type="compositionally biased region" description="Pro residues" evidence="1">
    <location>
        <begin position="638"/>
        <end position="647"/>
    </location>
</feature>
<evidence type="ECO:0000313" key="3">
    <source>
        <dbReference type="Proteomes" id="UP000077248"/>
    </source>
</evidence>
<reference evidence="2 3" key="1">
    <citation type="submission" date="2016-05" db="EMBL/GenBank/DDBJ databases">
        <title>Comparative analysis of secretome profiles of manganese(II)-oxidizing ascomycete fungi.</title>
        <authorList>
            <consortium name="DOE Joint Genome Institute"/>
            <person name="Zeiner C.A."/>
            <person name="Purvine S.O."/>
            <person name="Zink E.M."/>
            <person name="Wu S."/>
            <person name="Pasa-Tolic L."/>
            <person name="Chaput D.L."/>
            <person name="Haridas S."/>
            <person name="Grigoriev I.V."/>
            <person name="Santelli C.M."/>
            <person name="Hansel C.M."/>
        </authorList>
    </citation>
    <scope>NUCLEOTIDE SEQUENCE [LARGE SCALE GENOMIC DNA]</scope>
    <source>
        <strain evidence="2 3">SRC1lrK2f</strain>
    </source>
</reference>
<dbReference type="VEuPathDB" id="FungiDB:CC77DRAFT_958644"/>
<dbReference type="GeneID" id="29121145"/>
<accession>A0A177DSP9</accession>
<proteinExistence type="predicted"/>
<feature type="region of interest" description="Disordered" evidence="1">
    <location>
        <begin position="632"/>
        <end position="657"/>
    </location>
</feature>